<keyword evidence="1" id="KW-0732">Signal</keyword>
<evidence type="ECO:0008006" key="4">
    <source>
        <dbReference type="Google" id="ProtNLM"/>
    </source>
</evidence>
<sequence>MKSLPAVFLLLLATLFQSVQAAEVLAVQSDHKAGQVFGGLAGVMAGAVAGGPLGAIAGAALGALLGGEAQESAGLGEASYRVKTDSGTEQVVRSPGTDFQPGDRVLLRANRLIYPEQQIH</sequence>
<accession>A0A0A1Z005</accession>
<dbReference type="OrthoDB" id="7033569at2"/>
<feature type="chain" id="PRO_5001985242" description="Glycine zipper domain-containing protein" evidence="1">
    <location>
        <begin position="22"/>
        <end position="120"/>
    </location>
</feature>
<evidence type="ECO:0000256" key="1">
    <source>
        <dbReference type="SAM" id="SignalP"/>
    </source>
</evidence>
<dbReference type="AlphaFoldDB" id="A0A0A1Z005"/>
<dbReference type="Proteomes" id="UP000030060">
    <property type="component" value="Unassembled WGS sequence"/>
</dbReference>
<proteinExistence type="predicted"/>
<organism evidence="2 3">
    <name type="scientific">Pseudomonas fluorescens LMG 5329</name>
    <dbReference type="NCBI Taxonomy" id="1324332"/>
    <lineage>
        <taxon>Bacteria</taxon>
        <taxon>Pseudomonadati</taxon>
        <taxon>Pseudomonadota</taxon>
        <taxon>Gammaproteobacteria</taxon>
        <taxon>Pseudomonadales</taxon>
        <taxon>Pseudomonadaceae</taxon>
        <taxon>Pseudomonas</taxon>
    </lineage>
</organism>
<gene>
    <name evidence="2" type="ORF">K814_0112530</name>
</gene>
<reference evidence="2 3" key="1">
    <citation type="journal article" date="2013" name="Genome Announc.">
        <title>Draft Genome Sequence of Pseudomonas fluorescens LMG 5329, a White Line-Inducing Principle-Producing Bioindicator for the Mushroom Pathogen Pseudomonas tolaasii.</title>
        <authorList>
            <person name="Ghequire M.G."/>
            <person name="Rokni-Zadeh H."/>
            <person name="Zarrineh P."/>
            <person name="De Mot R."/>
        </authorList>
    </citation>
    <scope>NUCLEOTIDE SEQUENCE [LARGE SCALE GENOMIC DNA]</scope>
    <source>
        <strain evidence="2 3">LMG 5329</strain>
    </source>
</reference>
<dbReference type="EMBL" id="ASGY01000085">
    <property type="protein sequence ID" value="KGE67620.1"/>
    <property type="molecule type" value="Genomic_DNA"/>
</dbReference>
<comment type="caution">
    <text evidence="2">The sequence shown here is derived from an EMBL/GenBank/DDBJ whole genome shotgun (WGS) entry which is preliminary data.</text>
</comment>
<name>A0A0A1Z005_PSEFL</name>
<evidence type="ECO:0000313" key="3">
    <source>
        <dbReference type="Proteomes" id="UP000030060"/>
    </source>
</evidence>
<evidence type="ECO:0000313" key="2">
    <source>
        <dbReference type="EMBL" id="KGE67620.1"/>
    </source>
</evidence>
<dbReference type="RefSeq" id="WP_038845893.1">
    <property type="nucleotide sequence ID" value="NZ_ASGY01000085.1"/>
</dbReference>
<protein>
    <recommendedName>
        <fullName evidence="4">Glycine zipper domain-containing protein</fullName>
    </recommendedName>
</protein>
<feature type="signal peptide" evidence="1">
    <location>
        <begin position="1"/>
        <end position="21"/>
    </location>
</feature>